<dbReference type="SUPFAM" id="SSF50129">
    <property type="entry name" value="GroES-like"/>
    <property type="match status" value="1"/>
</dbReference>
<dbReference type="InterPro" id="IPR013154">
    <property type="entry name" value="ADH-like_N"/>
</dbReference>
<evidence type="ECO:0000256" key="2">
    <source>
        <dbReference type="ARBA" id="ARBA00008072"/>
    </source>
</evidence>
<keyword evidence="4 8" id="KW-0862">Zinc</keyword>
<dbReference type="FunFam" id="3.40.50.720:FF:000022">
    <property type="entry name" value="Cinnamyl alcohol dehydrogenase"/>
    <property type="match status" value="1"/>
</dbReference>
<dbReference type="PROSITE" id="PS00059">
    <property type="entry name" value="ADH_ZINC"/>
    <property type="match status" value="1"/>
</dbReference>
<feature type="domain" description="Enoyl reductase (ER)" evidence="9">
    <location>
        <begin position="10"/>
        <end position="333"/>
    </location>
</feature>
<protein>
    <recommendedName>
        <fullName evidence="7">alcohol dehydrogenase (NADP(+))</fullName>
        <ecNumber evidence="7">1.1.1.2</ecNumber>
    </recommendedName>
</protein>
<dbReference type="PANTHER" id="PTHR42683">
    <property type="entry name" value="ALDEHYDE REDUCTASE"/>
    <property type="match status" value="1"/>
</dbReference>
<evidence type="ECO:0000256" key="1">
    <source>
        <dbReference type="ARBA" id="ARBA00001947"/>
    </source>
</evidence>
<evidence type="ECO:0000256" key="7">
    <source>
        <dbReference type="ARBA" id="ARBA00024074"/>
    </source>
</evidence>
<keyword evidence="3 8" id="KW-0479">Metal-binding</keyword>
<dbReference type="Pfam" id="PF00107">
    <property type="entry name" value="ADH_zinc_N"/>
    <property type="match status" value="1"/>
</dbReference>
<organism evidence="10 11">
    <name type="scientific">Rhizophlyctis rosea</name>
    <dbReference type="NCBI Taxonomy" id="64517"/>
    <lineage>
        <taxon>Eukaryota</taxon>
        <taxon>Fungi</taxon>
        <taxon>Fungi incertae sedis</taxon>
        <taxon>Chytridiomycota</taxon>
        <taxon>Chytridiomycota incertae sedis</taxon>
        <taxon>Chytridiomycetes</taxon>
        <taxon>Rhizophlyctidales</taxon>
        <taxon>Rhizophlyctidaceae</taxon>
        <taxon>Rhizophlyctis</taxon>
    </lineage>
</organism>
<evidence type="ECO:0000313" key="11">
    <source>
        <dbReference type="Proteomes" id="UP001212841"/>
    </source>
</evidence>
<dbReference type="Gene3D" id="3.40.50.720">
    <property type="entry name" value="NAD(P)-binding Rossmann-like Domain"/>
    <property type="match status" value="1"/>
</dbReference>
<keyword evidence="6" id="KW-0560">Oxidoreductase</keyword>
<evidence type="ECO:0000256" key="5">
    <source>
        <dbReference type="ARBA" id="ARBA00022857"/>
    </source>
</evidence>
<dbReference type="Pfam" id="PF08240">
    <property type="entry name" value="ADH_N"/>
    <property type="match status" value="1"/>
</dbReference>
<dbReference type="EMBL" id="JADGJD010000598">
    <property type="protein sequence ID" value="KAJ3049763.1"/>
    <property type="molecule type" value="Genomic_DNA"/>
</dbReference>
<evidence type="ECO:0000256" key="4">
    <source>
        <dbReference type="ARBA" id="ARBA00022833"/>
    </source>
</evidence>
<dbReference type="PROSITE" id="PS00065">
    <property type="entry name" value="D_2_HYDROXYACID_DH_1"/>
    <property type="match status" value="1"/>
</dbReference>
<dbReference type="Proteomes" id="UP001212841">
    <property type="component" value="Unassembled WGS sequence"/>
</dbReference>
<comment type="cofactor">
    <cofactor evidence="1 8">
        <name>Zn(2+)</name>
        <dbReference type="ChEBI" id="CHEBI:29105"/>
    </cofactor>
</comment>
<dbReference type="Gene3D" id="3.90.180.10">
    <property type="entry name" value="Medium-chain alcohol dehydrogenases, catalytic domain"/>
    <property type="match status" value="1"/>
</dbReference>
<dbReference type="InterPro" id="IPR013149">
    <property type="entry name" value="ADH-like_C"/>
</dbReference>
<evidence type="ECO:0000256" key="3">
    <source>
        <dbReference type="ARBA" id="ARBA00022723"/>
    </source>
</evidence>
<dbReference type="FunFam" id="3.90.180.10:FF:000018">
    <property type="entry name" value="NAD(P)-dependent alcohol dehydrogenase"/>
    <property type="match status" value="1"/>
</dbReference>
<dbReference type="AlphaFoldDB" id="A0AAD5SBY1"/>
<dbReference type="EC" id="1.1.1.2" evidence="7"/>
<dbReference type="CDD" id="cd05283">
    <property type="entry name" value="CAD1"/>
    <property type="match status" value="1"/>
</dbReference>
<comment type="similarity">
    <text evidence="2 8">Belongs to the zinc-containing alcohol dehydrogenase family.</text>
</comment>
<proteinExistence type="inferred from homology"/>
<keyword evidence="5" id="KW-0521">NADP</keyword>
<dbReference type="InterPro" id="IPR011032">
    <property type="entry name" value="GroES-like_sf"/>
</dbReference>
<evidence type="ECO:0000313" key="10">
    <source>
        <dbReference type="EMBL" id="KAJ3049763.1"/>
    </source>
</evidence>
<dbReference type="GO" id="GO:0008106">
    <property type="term" value="F:alcohol dehydrogenase (NADP+) activity"/>
    <property type="evidence" value="ECO:0007669"/>
    <property type="project" value="UniProtKB-EC"/>
</dbReference>
<dbReference type="InterPro" id="IPR047109">
    <property type="entry name" value="CAD-like"/>
</dbReference>
<dbReference type="InterPro" id="IPR036291">
    <property type="entry name" value="NAD(P)-bd_dom_sf"/>
</dbReference>
<dbReference type="SUPFAM" id="SSF51735">
    <property type="entry name" value="NAD(P)-binding Rossmann-fold domains"/>
    <property type="match status" value="1"/>
</dbReference>
<accession>A0AAD5SBY1</accession>
<evidence type="ECO:0000256" key="8">
    <source>
        <dbReference type="RuleBase" id="RU361277"/>
    </source>
</evidence>
<dbReference type="GO" id="GO:0008270">
    <property type="term" value="F:zinc ion binding"/>
    <property type="evidence" value="ECO:0007669"/>
    <property type="project" value="InterPro"/>
</dbReference>
<sequence length="338" mass="36649">MVQEGFRGYASAEAKAPLEPFEYVPQPLGDNDVEVRVTHNGLCHTDLHMRDNEWGISSFPLCPGHEVVGVVVAKGANVGDELSIGARVGLGWIRDSCGHCDSCVIGQENICSKGYTGTIVGHHGGFQDRVRLPSKFAFKIPDALDSVSAAPLMCAGATIFTPLKTYVTRPGMKVGVIGIGGLGHLALQFARAMGCEVTAFSTTPSKEKEARAFGAHDFALLNDTKFNNTQDLLLNTSPYDMDWSALLNVLKLDGKLCLLGIPATTLTIPIIPVVFHQKSIVGSIVAGRKFMREMLEFAALHQIKPQVETMPLEKVNEAMDRVAKNEARYRVVLVSEEN</sequence>
<comment type="caution">
    <text evidence="10">The sequence shown here is derived from an EMBL/GenBank/DDBJ whole genome shotgun (WGS) entry which is preliminary data.</text>
</comment>
<name>A0AAD5SBY1_9FUNG</name>
<reference evidence="10" key="1">
    <citation type="submission" date="2020-05" db="EMBL/GenBank/DDBJ databases">
        <title>Phylogenomic resolution of chytrid fungi.</title>
        <authorList>
            <person name="Stajich J.E."/>
            <person name="Amses K."/>
            <person name="Simmons R."/>
            <person name="Seto K."/>
            <person name="Myers J."/>
            <person name="Bonds A."/>
            <person name="Quandt C.A."/>
            <person name="Barry K."/>
            <person name="Liu P."/>
            <person name="Grigoriev I."/>
            <person name="Longcore J.E."/>
            <person name="James T.Y."/>
        </authorList>
    </citation>
    <scope>NUCLEOTIDE SEQUENCE</scope>
    <source>
        <strain evidence="10">JEL0318</strain>
    </source>
</reference>
<keyword evidence="11" id="KW-1185">Reference proteome</keyword>
<dbReference type="InterPro" id="IPR029752">
    <property type="entry name" value="D-isomer_DH_CS1"/>
</dbReference>
<evidence type="ECO:0000259" key="9">
    <source>
        <dbReference type="SMART" id="SM00829"/>
    </source>
</evidence>
<dbReference type="SMART" id="SM00829">
    <property type="entry name" value="PKS_ER"/>
    <property type="match status" value="1"/>
</dbReference>
<dbReference type="InterPro" id="IPR020843">
    <property type="entry name" value="ER"/>
</dbReference>
<dbReference type="InterPro" id="IPR002328">
    <property type="entry name" value="ADH_Zn_CS"/>
</dbReference>
<gene>
    <name evidence="10" type="ORF">HK097_009239</name>
</gene>
<evidence type="ECO:0000256" key="6">
    <source>
        <dbReference type="ARBA" id="ARBA00023002"/>
    </source>
</evidence>